<evidence type="ECO:0000313" key="2">
    <source>
        <dbReference type="EMBL" id="GIG78219.1"/>
    </source>
</evidence>
<dbReference type="Proteomes" id="UP000630097">
    <property type="component" value="Unassembled WGS sequence"/>
</dbReference>
<dbReference type="AlphaFoldDB" id="A0A8J3M2M0"/>
<name>A0A8J3M2M0_9ACTN</name>
<feature type="region of interest" description="Disordered" evidence="1">
    <location>
        <begin position="669"/>
        <end position="700"/>
    </location>
</feature>
<organism evidence="2 3">
    <name type="scientific">Planotetraspora kaengkrachanensis</name>
    <dbReference type="NCBI Taxonomy" id="575193"/>
    <lineage>
        <taxon>Bacteria</taxon>
        <taxon>Bacillati</taxon>
        <taxon>Actinomycetota</taxon>
        <taxon>Actinomycetes</taxon>
        <taxon>Streptosporangiales</taxon>
        <taxon>Streptosporangiaceae</taxon>
        <taxon>Planotetraspora</taxon>
    </lineage>
</organism>
<dbReference type="SUPFAM" id="SSF55874">
    <property type="entry name" value="ATPase domain of HSP90 chaperone/DNA topoisomerase II/histidine kinase"/>
    <property type="match status" value="1"/>
</dbReference>
<comment type="caution">
    <text evidence="2">The sequence shown here is derived from an EMBL/GenBank/DDBJ whole genome shotgun (WGS) entry which is preliminary data.</text>
</comment>
<evidence type="ECO:0008006" key="4">
    <source>
        <dbReference type="Google" id="ProtNLM"/>
    </source>
</evidence>
<dbReference type="InterPro" id="IPR036890">
    <property type="entry name" value="HATPase_C_sf"/>
</dbReference>
<evidence type="ECO:0000313" key="3">
    <source>
        <dbReference type="Proteomes" id="UP000630097"/>
    </source>
</evidence>
<sequence length="700" mass="79370">MACPKKPKHYVHMRRVHLEAAEDHVERLAHERDPIGAVKEFIWNSLDADANNVSIEIHRSELTGTDRIIISDDGSGISPESCASTFDRIGGSWKPTTKRSILEQRPLHGRNGQGRLRGYALGSQIRWTTVATDATGKRLKTVVSASSDARNDFIISDPEPTIDPTGTVFEAWGRQDTRLDSLLTENAVNKIITELGPYLIRYPKISVVYDGKRVEPESAIQKDTKRSFSFTFDDIQHSAEVRIIEWKMKVSRELHLCDENGVSMDIIDMGIKAPGFEFTAYVLWSGVPDHIGTFVLADDTTTPVGALVGAARVELREHFRERIRERRAELVEQWKADDVYPYKSAPENDAELLERETFDTVAATISRHIPRTKRQQKITLALLRETVRHQPEHTHKVLDEIFRLSSDDKKELSRLLDRTSLASLIKAANNVADRLDFLRMLEHLVFDPEASSRVKERTELHKILENETWIFGEHYGLLVSDRSLDAVLDRHLKKLGRRVRTPSPVRREDGSVGIVDLMLSRSQRENGRLQHLIVELKAPKVIVGDKELSQIKSYALAVAEDPQFTDVTVNWEFWLITSKMNGLVRAEARQQGRPSGCVLDYADGPTRVKVWVKTWSELIEDCRDRLHYFKDHFNHDPSIEQAFAYLDFSNPGLLSDAVKKAIPGKVIRDGEVSDTNPTNDGNIDHALDKKDPGDTRMLPG</sequence>
<feature type="compositionally biased region" description="Basic and acidic residues" evidence="1">
    <location>
        <begin position="682"/>
        <end position="694"/>
    </location>
</feature>
<proteinExistence type="predicted"/>
<dbReference type="EMBL" id="BONV01000004">
    <property type="protein sequence ID" value="GIG78219.1"/>
    <property type="molecule type" value="Genomic_DNA"/>
</dbReference>
<protein>
    <recommendedName>
        <fullName evidence="4">Histidine kinase</fullName>
    </recommendedName>
</protein>
<dbReference type="Gene3D" id="3.30.565.10">
    <property type="entry name" value="Histidine kinase-like ATPase, C-terminal domain"/>
    <property type="match status" value="1"/>
</dbReference>
<keyword evidence="3" id="KW-1185">Reference proteome</keyword>
<dbReference type="Pfam" id="PF13589">
    <property type="entry name" value="HATPase_c_3"/>
    <property type="match status" value="1"/>
</dbReference>
<accession>A0A8J3M2M0</accession>
<reference evidence="2 3" key="1">
    <citation type="submission" date="2021-01" db="EMBL/GenBank/DDBJ databases">
        <title>Whole genome shotgun sequence of Planotetraspora kaengkrachanensis NBRC 104272.</title>
        <authorList>
            <person name="Komaki H."/>
            <person name="Tamura T."/>
        </authorList>
    </citation>
    <scope>NUCLEOTIDE SEQUENCE [LARGE SCALE GENOMIC DNA]</scope>
    <source>
        <strain evidence="2 3">NBRC 104272</strain>
    </source>
</reference>
<evidence type="ECO:0000256" key="1">
    <source>
        <dbReference type="SAM" id="MobiDB-lite"/>
    </source>
</evidence>
<gene>
    <name evidence="2" type="ORF">Pka01_13460</name>
</gene>